<evidence type="ECO:0000256" key="2">
    <source>
        <dbReference type="ARBA" id="ARBA00022448"/>
    </source>
</evidence>
<keyword evidence="8" id="KW-1185">Reference proteome</keyword>
<dbReference type="Pfam" id="PF12679">
    <property type="entry name" value="ABC2_membrane_2"/>
    <property type="match status" value="1"/>
</dbReference>
<feature type="transmembrane region" description="Helical" evidence="5">
    <location>
        <begin position="483"/>
        <end position="504"/>
    </location>
</feature>
<dbReference type="KEGG" id="bayd:BSPP4475_07675"/>
<protein>
    <recommendedName>
        <fullName evidence="6">ABC transporter domain-containing protein</fullName>
    </recommendedName>
</protein>
<gene>
    <name evidence="7" type="ORF">BSPP4475_07675</name>
</gene>
<dbReference type="SMART" id="SM00382">
    <property type="entry name" value="AAA"/>
    <property type="match status" value="1"/>
</dbReference>
<dbReference type="InterPro" id="IPR027417">
    <property type="entry name" value="P-loop_NTPase"/>
</dbReference>
<dbReference type="PROSITE" id="PS50893">
    <property type="entry name" value="ABC_TRANSPORTER_2"/>
    <property type="match status" value="1"/>
</dbReference>
<dbReference type="InterPro" id="IPR003593">
    <property type="entry name" value="AAA+_ATPase"/>
</dbReference>
<feature type="transmembrane region" description="Helical" evidence="5">
    <location>
        <begin position="445"/>
        <end position="471"/>
    </location>
</feature>
<dbReference type="AlphaFoldDB" id="A0AA48M6K7"/>
<keyword evidence="5" id="KW-1133">Transmembrane helix</keyword>
<reference evidence="7" key="1">
    <citation type="submission" date="2023-07" db="EMBL/GenBank/DDBJ databases">
        <authorList>
            <person name="Ivanov I."/>
            <person name="Teneva D."/>
            <person name="Stoikov I."/>
        </authorList>
    </citation>
    <scope>NUCLEOTIDE SEQUENCE</scope>
    <source>
        <strain evidence="7">4475</strain>
    </source>
</reference>
<keyword evidence="5" id="KW-0472">Membrane</keyword>
<name>A0AA48M6K7_9BACL</name>
<dbReference type="GO" id="GO:0140359">
    <property type="term" value="F:ABC-type transporter activity"/>
    <property type="evidence" value="ECO:0007669"/>
    <property type="project" value="InterPro"/>
</dbReference>
<dbReference type="PANTHER" id="PTHR43335">
    <property type="entry name" value="ABC TRANSPORTER, ATP-BINDING PROTEIN"/>
    <property type="match status" value="1"/>
</dbReference>
<dbReference type="Pfam" id="PF00005">
    <property type="entry name" value="ABC_tran"/>
    <property type="match status" value="1"/>
</dbReference>
<keyword evidence="2" id="KW-0813">Transport</keyword>
<dbReference type="EMBL" id="OY569118">
    <property type="protein sequence ID" value="CAJ1002188.1"/>
    <property type="molecule type" value="Genomic_DNA"/>
</dbReference>
<dbReference type="Gene3D" id="3.40.50.300">
    <property type="entry name" value="P-loop containing nucleotide triphosphate hydrolases"/>
    <property type="match status" value="1"/>
</dbReference>
<evidence type="ECO:0000313" key="8">
    <source>
        <dbReference type="Proteomes" id="UP001189619"/>
    </source>
</evidence>
<dbReference type="InterPro" id="IPR003439">
    <property type="entry name" value="ABC_transporter-like_ATP-bd"/>
</dbReference>
<feature type="domain" description="ABC transporter" evidence="6">
    <location>
        <begin position="6"/>
        <end position="237"/>
    </location>
</feature>
<evidence type="ECO:0000313" key="7">
    <source>
        <dbReference type="EMBL" id="CAJ1002188.1"/>
    </source>
</evidence>
<proteinExistence type="inferred from homology"/>
<evidence type="ECO:0000259" key="6">
    <source>
        <dbReference type="PROSITE" id="PS50893"/>
    </source>
</evidence>
<dbReference type="GO" id="GO:0005886">
    <property type="term" value="C:plasma membrane"/>
    <property type="evidence" value="ECO:0007669"/>
    <property type="project" value="UniProtKB-SubCell"/>
</dbReference>
<feature type="transmembrane region" description="Helical" evidence="5">
    <location>
        <begin position="511"/>
        <end position="533"/>
    </location>
</feature>
<evidence type="ECO:0000256" key="4">
    <source>
        <dbReference type="ARBA" id="ARBA00022840"/>
    </source>
</evidence>
<dbReference type="PANTHER" id="PTHR43335:SF4">
    <property type="entry name" value="ABC TRANSPORTER, ATP-BINDING PROTEIN"/>
    <property type="match status" value="1"/>
</dbReference>
<evidence type="ECO:0000256" key="1">
    <source>
        <dbReference type="ARBA" id="ARBA00005417"/>
    </source>
</evidence>
<organism evidence="7 8">
    <name type="scientific">Brevibacillus aydinogluensis</name>
    <dbReference type="NCBI Taxonomy" id="927786"/>
    <lineage>
        <taxon>Bacteria</taxon>
        <taxon>Bacillati</taxon>
        <taxon>Bacillota</taxon>
        <taxon>Bacilli</taxon>
        <taxon>Bacillales</taxon>
        <taxon>Paenibacillaceae</taxon>
        <taxon>Brevibacillus</taxon>
    </lineage>
</organism>
<dbReference type="Proteomes" id="UP001189619">
    <property type="component" value="Chromosome"/>
</dbReference>
<evidence type="ECO:0000256" key="3">
    <source>
        <dbReference type="ARBA" id="ARBA00022741"/>
    </source>
</evidence>
<dbReference type="GO" id="GO:0016887">
    <property type="term" value="F:ATP hydrolysis activity"/>
    <property type="evidence" value="ECO:0007669"/>
    <property type="project" value="InterPro"/>
</dbReference>
<dbReference type="CDD" id="cd03230">
    <property type="entry name" value="ABC_DR_subfamily_A"/>
    <property type="match status" value="1"/>
</dbReference>
<evidence type="ECO:0000256" key="5">
    <source>
        <dbReference type="SAM" id="Phobius"/>
    </source>
</evidence>
<keyword evidence="4" id="KW-0067">ATP-binding</keyword>
<keyword evidence="3" id="KW-0547">Nucleotide-binding</keyword>
<sequence>MTEDVITLSALTKEYGSFKAVDNLTLTIRRGEIFGLLGPNGAGKSTTILMMLGLTEPTSGIVRVAGHDPTRDPLAVKRKVGYLPDDVGFYDDMSGLENLLFTARLNGIPDETGRERAIRLLERVGLSEHGHKRAGTFSRGMRQRLGLADVLMKQPEVIILDEPTLGLDPEGVRDFLQLIQRLSRDEGITVLLSSHHLHQVQQICDRVGLFVAGRLLAEGTLAQLSAQLFADEPILIEVDVRPVSDELVDRLVSLEPVSRVERRDDGSLLLSCRTDAAPEIARLAVQSGASLHRLNTKAYGLDEIYHRYFEGGMSVFDRFVRPRAESLHPFWVMVQKEMADHLRSWRFVILVSILVLTCIGSLYTALSTIREAVPKQDGGSSFLFLKLFTISDGTLPPFITFVSFLGPLLGIGMGFDAISSERNKGTLSRLLSQPLHRDTVINAKFVAALIVITVLLFALGFLVMGLGLIAIGIPPTPEELARMVFFLALSVLYVAFWLSVSILFSTRFRQAATSALAGIAVWLFFSVFFPLLVNLTASATAPAVQTPENVLSHQQFILYLSRLSPSQLFSEATTTMLTPSVRSLGPLTMEQIYGAIPSPLPFGQSLLLVWPQVTGLLAAAAVCFAASYVLFMRQEIRSRN</sequence>
<keyword evidence="5" id="KW-0812">Transmembrane</keyword>
<dbReference type="SUPFAM" id="SSF52540">
    <property type="entry name" value="P-loop containing nucleoside triphosphate hydrolases"/>
    <property type="match status" value="1"/>
</dbReference>
<dbReference type="GO" id="GO:0005524">
    <property type="term" value="F:ATP binding"/>
    <property type="evidence" value="ECO:0007669"/>
    <property type="project" value="UniProtKB-KW"/>
</dbReference>
<feature type="transmembrane region" description="Helical" evidence="5">
    <location>
        <begin position="345"/>
        <end position="366"/>
    </location>
</feature>
<comment type="similarity">
    <text evidence="1">Belongs to the ABC transporter superfamily.</text>
</comment>
<feature type="transmembrane region" description="Helical" evidence="5">
    <location>
        <begin position="609"/>
        <end position="631"/>
    </location>
</feature>
<feature type="transmembrane region" description="Helical" evidence="5">
    <location>
        <begin position="398"/>
        <end position="419"/>
    </location>
</feature>
<accession>A0AA48M6K7</accession>